<comment type="caution">
    <text evidence="1">The sequence shown here is derived from an EMBL/GenBank/DDBJ whole genome shotgun (WGS) entry which is preliminary data.</text>
</comment>
<name>A0AAV4Y8S4_CAEEX</name>
<proteinExistence type="predicted"/>
<gene>
    <name evidence="1" type="ORF">CEXT_514711</name>
</gene>
<evidence type="ECO:0000313" key="2">
    <source>
        <dbReference type="Proteomes" id="UP001054945"/>
    </source>
</evidence>
<feature type="non-terminal residue" evidence="1">
    <location>
        <position position="1"/>
    </location>
</feature>
<protein>
    <submittedName>
        <fullName evidence="1">Uncharacterized protein</fullName>
    </submittedName>
</protein>
<evidence type="ECO:0000313" key="1">
    <source>
        <dbReference type="EMBL" id="GIZ02939.1"/>
    </source>
</evidence>
<reference evidence="1 2" key="1">
    <citation type="submission" date="2021-06" db="EMBL/GenBank/DDBJ databases">
        <title>Caerostris extrusa draft genome.</title>
        <authorList>
            <person name="Kono N."/>
            <person name="Arakawa K."/>
        </authorList>
    </citation>
    <scope>NUCLEOTIDE SEQUENCE [LARGE SCALE GENOMIC DNA]</scope>
</reference>
<sequence>YIQFRRLPLESIPFETHQTIPPSSVQRWLRHLPEADIFLVTKNNIAESEKKCFVLVLSGVGEEVKRNFLSF</sequence>
<dbReference type="AlphaFoldDB" id="A0AAV4Y8S4"/>
<accession>A0AAV4Y8S4</accession>
<keyword evidence="2" id="KW-1185">Reference proteome</keyword>
<dbReference type="EMBL" id="BPLR01001527">
    <property type="protein sequence ID" value="GIZ02939.1"/>
    <property type="molecule type" value="Genomic_DNA"/>
</dbReference>
<dbReference type="Proteomes" id="UP001054945">
    <property type="component" value="Unassembled WGS sequence"/>
</dbReference>
<organism evidence="1 2">
    <name type="scientific">Caerostris extrusa</name>
    <name type="common">Bark spider</name>
    <name type="synonym">Caerostris bankana</name>
    <dbReference type="NCBI Taxonomy" id="172846"/>
    <lineage>
        <taxon>Eukaryota</taxon>
        <taxon>Metazoa</taxon>
        <taxon>Ecdysozoa</taxon>
        <taxon>Arthropoda</taxon>
        <taxon>Chelicerata</taxon>
        <taxon>Arachnida</taxon>
        <taxon>Araneae</taxon>
        <taxon>Araneomorphae</taxon>
        <taxon>Entelegynae</taxon>
        <taxon>Araneoidea</taxon>
        <taxon>Araneidae</taxon>
        <taxon>Caerostris</taxon>
    </lineage>
</organism>